<name>A0A1M4YK91_LOKAT</name>
<accession>A0A1M4YK91</accession>
<evidence type="ECO:0000313" key="8">
    <source>
        <dbReference type="EMBL" id="SHF06151.1"/>
    </source>
</evidence>
<evidence type="ECO:0000256" key="3">
    <source>
        <dbReference type="ARBA" id="ARBA00022723"/>
    </source>
</evidence>
<dbReference type="AlphaFoldDB" id="A0A1M4YK91"/>
<dbReference type="PANTHER" id="PTHR12992">
    <property type="entry name" value="NUDIX HYDROLASE"/>
    <property type="match status" value="1"/>
</dbReference>
<organism evidence="8 9">
    <name type="scientific">Loktanella atrilutea</name>
    <dbReference type="NCBI Taxonomy" id="366533"/>
    <lineage>
        <taxon>Bacteria</taxon>
        <taxon>Pseudomonadati</taxon>
        <taxon>Pseudomonadota</taxon>
        <taxon>Alphaproteobacteria</taxon>
        <taxon>Rhodobacterales</taxon>
        <taxon>Roseobacteraceae</taxon>
        <taxon>Loktanella</taxon>
    </lineage>
</organism>
<evidence type="ECO:0000256" key="6">
    <source>
        <dbReference type="ARBA" id="ARBA00023211"/>
    </source>
</evidence>
<keyword evidence="6" id="KW-0464">Manganese</keyword>
<dbReference type="Pfam" id="PF00293">
    <property type="entry name" value="NUDIX"/>
    <property type="match status" value="1"/>
</dbReference>
<dbReference type="InterPro" id="IPR045121">
    <property type="entry name" value="CoAse"/>
</dbReference>
<dbReference type="Gene3D" id="3.90.79.10">
    <property type="entry name" value="Nucleoside Triphosphate Pyrophosphohydrolase"/>
    <property type="match status" value="1"/>
</dbReference>
<dbReference type="NCBIfam" id="NF007980">
    <property type="entry name" value="PRK10707.1"/>
    <property type="match status" value="1"/>
</dbReference>
<evidence type="ECO:0000256" key="5">
    <source>
        <dbReference type="ARBA" id="ARBA00022842"/>
    </source>
</evidence>
<keyword evidence="3" id="KW-0479">Metal-binding</keyword>
<comment type="cofactor">
    <cofactor evidence="1">
        <name>Mn(2+)</name>
        <dbReference type="ChEBI" id="CHEBI:29035"/>
    </cofactor>
</comment>
<dbReference type="STRING" id="366533.SAMN05444339_103155"/>
<dbReference type="RefSeq" id="WP_072856829.1">
    <property type="nucleotide sequence ID" value="NZ_FQUE01000003.1"/>
</dbReference>
<dbReference type="InterPro" id="IPR000086">
    <property type="entry name" value="NUDIX_hydrolase_dom"/>
</dbReference>
<dbReference type="Proteomes" id="UP000183987">
    <property type="component" value="Unassembled WGS sequence"/>
</dbReference>
<dbReference type="GO" id="GO:0010945">
    <property type="term" value="F:coenzyme A diphosphatase activity"/>
    <property type="evidence" value="ECO:0007669"/>
    <property type="project" value="InterPro"/>
</dbReference>
<dbReference type="PROSITE" id="PS51462">
    <property type="entry name" value="NUDIX"/>
    <property type="match status" value="1"/>
</dbReference>
<dbReference type="EMBL" id="FQUE01000003">
    <property type="protein sequence ID" value="SHF06151.1"/>
    <property type="molecule type" value="Genomic_DNA"/>
</dbReference>
<evidence type="ECO:0000259" key="7">
    <source>
        <dbReference type="PROSITE" id="PS51462"/>
    </source>
</evidence>
<evidence type="ECO:0000256" key="1">
    <source>
        <dbReference type="ARBA" id="ARBA00001936"/>
    </source>
</evidence>
<dbReference type="GO" id="GO:0046872">
    <property type="term" value="F:metal ion binding"/>
    <property type="evidence" value="ECO:0007669"/>
    <property type="project" value="UniProtKB-KW"/>
</dbReference>
<evidence type="ECO:0000256" key="2">
    <source>
        <dbReference type="ARBA" id="ARBA00001946"/>
    </source>
</evidence>
<keyword evidence="9" id="KW-1185">Reference proteome</keyword>
<reference evidence="9" key="1">
    <citation type="submission" date="2016-11" db="EMBL/GenBank/DDBJ databases">
        <authorList>
            <person name="Varghese N."/>
            <person name="Submissions S."/>
        </authorList>
    </citation>
    <scope>NUCLEOTIDE SEQUENCE [LARGE SCALE GENOMIC DNA]</scope>
    <source>
        <strain evidence="9">DSM 29326</strain>
    </source>
</reference>
<dbReference type="OrthoDB" id="9802805at2"/>
<feature type="domain" description="Nudix hydrolase" evidence="7">
    <location>
        <begin position="37"/>
        <end position="167"/>
    </location>
</feature>
<keyword evidence="4" id="KW-0378">Hydrolase</keyword>
<keyword evidence="5" id="KW-0460">Magnesium</keyword>
<gene>
    <name evidence="8" type="ORF">SAMN05444339_103155</name>
</gene>
<dbReference type="SUPFAM" id="SSF55811">
    <property type="entry name" value="Nudix"/>
    <property type="match status" value="1"/>
</dbReference>
<dbReference type="InterPro" id="IPR015797">
    <property type="entry name" value="NUDIX_hydrolase-like_dom_sf"/>
</dbReference>
<dbReference type="CDD" id="cd03426">
    <property type="entry name" value="NUDIX_CoAse_Nudt7"/>
    <property type="match status" value="1"/>
</dbReference>
<comment type="cofactor">
    <cofactor evidence="2">
        <name>Mg(2+)</name>
        <dbReference type="ChEBI" id="CHEBI:18420"/>
    </cofactor>
</comment>
<protein>
    <submittedName>
        <fullName evidence="8">8-oxo-dGTP pyrophosphatase MutT, NUDIX family</fullName>
    </submittedName>
</protein>
<evidence type="ECO:0000256" key="4">
    <source>
        <dbReference type="ARBA" id="ARBA00022801"/>
    </source>
</evidence>
<sequence>MATTDLEARLKEALARPGRPSTDYDLNRDTLPPTDRILRPAAVLIAVSPQTETVFLTKRSAALKHHPGQVAFPGGKQDPGDPTLTAAALREAEEEVGLPRSQVRVLGEMPTHETVTGFSMTPVLGLIEGPYVPRAEAGEVSEVFEVPLAHVTDPANFIVQSRRWQGRVRHYYTVPFGPYYIWGATGRILRALADRMTP</sequence>
<dbReference type="PANTHER" id="PTHR12992:SF11">
    <property type="entry name" value="MITOCHONDRIAL COENZYME A DIPHOSPHATASE NUDT8"/>
    <property type="match status" value="1"/>
</dbReference>
<proteinExistence type="predicted"/>
<evidence type="ECO:0000313" key="9">
    <source>
        <dbReference type="Proteomes" id="UP000183987"/>
    </source>
</evidence>